<evidence type="ECO:0000313" key="3">
    <source>
        <dbReference type="Proteomes" id="UP000423482"/>
    </source>
</evidence>
<name>A0A650EYG2_9CAUD</name>
<feature type="compositionally biased region" description="Polar residues" evidence="1">
    <location>
        <begin position="110"/>
        <end position="124"/>
    </location>
</feature>
<feature type="region of interest" description="Disordered" evidence="1">
    <location>
        <begin position="84"/>
        <end position="124"/>
    </location>
</feature>
<organism evidence="2 3">
    <name type="scientific">Gordonia phage Forza</name>
    <dbReference type="NCBI Taxonomy" id="2571247"/>
    <lineage>
        <taxon>Viruses</taxon>
        <taxon>Duplodnaviria</taxon>
        <taxon>Heunggongvirae</taxon>
        <taxon>Uroviricota</taxon>
        <taxon>Caudoviricetes</taxon>
        <taxon>Forzavirus</taxon>
        <taxon>Forzavirus forza</taxon>
    </lineage>
</organism>
<dbReference type="GeneID" id="77924465"/>
<sequence>MELNDQVFKVRPKMSGIALLRVIGSMEGEDEGAAAGAMIDFISRAFLEEDRERGMNYLEFGEPPIELEDLKDIVQYLIGQYTGNFTDPSPSSTSGSASDGSTTTAAPSEMVSTSPNSTPSDSLL</sequence>
<gene>
    <name evidence="2" type="primary">97</name>
    <name evidence="2" type="ORF">SEA_FORZA_97</name>
</gene>
<accession>A0A650EYG2</accession>
<dbReference type="RefSeq" id="YP_010648977.1">
    <property type="nucleotide sequence ID" value="NC_070763.1"/>
</dbReference>
<evidence type="ECO:0000256" key="1">
    <source>
        <dbReference type="SAM" id="MobiDB-lite"/>
    </source>
</evidence>
<evidence type="ECO:0008006" key="4">
    <source>
        <dbReference type="Google" id="ProtNLM"/>
    </source>
</evidence>
<dbReference type="KEGG" id="vg:77924465"/>
<protein>
    <recommendedName>
        <fullName evidence="4">Tail assembly chaperone</fullName>
    </recommendedName>
</protein>
<feature type="compositionally biased region" description="Low complexity" evidence="1">
    <location>
        <begin position="86"/>
        <end position="108"/>
    </location>
</feature>
<dbReference type="EMBL" id="MK814760">
    <property type="protein sequence ID" value="QGT55090.1"/>
    <property type="molecule type" value="Genomic_DNA"/>
</dbReference>
<keyword evidence="3" id="KW-1185">Reference proteome</keyword>
<dbReference type="Proteomes" id="UP000423482">
    <property type="component" value="Segment"/>
</dbReference>
<reference evidence="2 3" key="1">
    <citation type="submission" date="2019-04" db="EMBL/GenBank/DDBJ databases">
        <authorList>
            <person name="Pope W.H."/>
            <person name="Garlena R.A."/>
            <person name="Russell D.A."/>
            <person name="Jacobs-Sera D."/>
            <person name="Hatfull G.F."/>
        </authorList>
    </citation>
    <scope>NUCLEOTIDE SEQUENCE [LARGE SCALE GENOMIC DNA]</scope>
</reference>
<evidence type="ECO:0000313" key="2">
    <source>
        <dbReference type="EMBL" id="QGT55090.1"/>
    </source>
</evidence>
<proteinExistence type="predicted"/>